<evidence type="ECO:0000313" key="3">
    <source>
        <dbReference type="Proteomes" id="UP000197068"/>
    </source>
</evidence>
<dbReference type="Proteomes" id="UP000197068">
    <property type="component" value="Unassembled WGS sequence"/>
</dbReference>
<sequence length="295" mass="33208">MKQQSLYIQGEGYQLHLRHISKNSAGTPVLMIHGAIENGFIFYTEKGKGLACYLAEQGFDVYVADLRGRGKSTPIINAKSDFGQFEVISQDIPMLLDYIAKKTNKAMHVVAHSWGGVLMASCLARYPERLSQVLSNTCFGTKRSVTVRSIEKFLKVNLFWNNFAIKLANKHGFLDAKRYGIGSDNETKKSLAQSVAWVKKGAWLDPHDGFDYNNAAKNIVWPPSWHFTGVKDKVLGHEQDVKAFIAESYNHQAKFNLLSKKNGNALDYDHINILTHPQAVTDHFPLLATWLKTHQ</sequence>
<dbReference type="InterPro" id="IPR029058">
    <property type="entry name" value="AB_hydrolase_fold"/>
</dbReference>
<accession>A0ABQ0MRM5</accession>
<dbReference type="RefSeq" id="WP_057179249.1">
    <property type="nucleotide sequence ID" value="NZ_BDQM01000003.1"/>
</dbReference>
<keyword evidence="3" id="KW-1185">Reference proteome</keyword>
<proteinExistence type="predicted"/>
<dbReference type="EMBL" id="BDQM01000003">
    <property type="protein sequence ID" value="GAW95009.1"/>
    <property type="molecule type" value="Genomic_DNA"/>
</dbReference>
<protein>
    <submittedName>
        <fullName evidence="2">Alpha/beta hydrolase</fullName>
    </submittedName>
</protein>
<dbReference type="SUPFAM" id="SSF53474">
    <property type="entry name" value="alpha/beta-Hydrolases"/>
    <property type="match status" value="1"/>
</dbReference>
<name>A0ABQ0MRM5_9GAMM</name>
<dbReference type="GO" id="GO:0016787">
    <property type="term" value="F:hydrolase activity"/>
    <property type="evidence" value="ECO:0007669"/>
    <property type="project" value="UniProtKB-KW"/>
</dbReference>
<evidence type="ECO:0000259" key="1">
    <source>
        <dbReference type="Pfam" id="PF12146"/>
    </source>
</evidence>
<dbReference type="PANTHER" id="PTHR11005">
    <property type="entry name" value="LYSOSOMAL ACID LIPASE-RELATED"/>
    <property type="match status" value="1"/>
</dbReference>
<dbReference type="Gene3D" id="3.40.50.1820">
    <property type="entry name" value="alpha/beta hydrolase"/>
    <property type="match status" value="1"/>
</dbReference>
<evidence type="ECO:0000313" key="2">
    <source>
        <dbReference type="EMBL" id="GAW95009.1"/>
    </source>
</evidence>
<organism evidence="2 3">
    <name type="scientific">Colwellia marinimaniae</name>
    <dbReference type="NCBI Taxonomy" id="1513592"/>
    <lineage>
        <taxon>Bacteria</taxon>
        <taxon>Pseudomonadati</taxon>
        <taxon>Pseudomonadota</taxon>
        <taxon>Gammaproteobacteria</taxon>
        <taxon>Alteromonadales</taxon>
        <taxon>Colwelliaceae</taxon>
        <taxon>Colwellia</taxon>
    </lineage>
</organism>
<feature type="domain" description="Serine aminopeptidase S33" evidence="1">
    <location>
        <begin position="30"/>
        <end position="154"/>
    </location>
</feature>
<reference evidence="2 3" key="1">
    <citation type="submission" date="2017-06" db="EMBL/GenBank/DDBJ databases">
        <title>Whole Genome Sequences of Colwellia marinimaniae MTCD1.</title>
        <authorList>
            <person name="Kusumoto H."/>
            <person name="Inoue M."/>
            <person name="Tanikawa K."/>
            <person name="Maeji H."/>
            <person name="Cameron J.H."/>
            <person name="Bartlett D.H."/>
        </authorList>
    </citation>
    <scope>NUCLEOTIDE SEQUENCE [LARGE SCALE GENOMIC DNA]</scope>
    <source>
        <strain evidence="2 3">MTCD1</strain>
    </source>
</reference>
<dbReference type="Pfam" id="PF12146">
    <property type="entry name" value="Hydrolase_4"/>
    <property type="match status" value="1"/>
</dbReference>
<comment type="caution">
    <text evidence="2">The sequence shown here is derived from an EMBL/GenBank/DDBJ whole genome shotgun (WGS) entry which is preliminary data.</text>
</comment>
<dbReference type="InterPro" id="IPR022742">
    <property type="entry name" value="Hydrolase_4"/>
</dbReference>
<keyword evidence="2" id="KW-0378">Hydrolase</keyword>
<gene>
    <name evidence="2" type="ORF">MTCD1_00608</name>
</gene>